<reference evidence="1 3" key="1">
    <citation type="journal article" date="2017" name="Viruses">
        <title>Characterization of Bacillus subtilis Viruses vB_BsuM-Goe2 and vB_BsuM-Goe3.</title>
        <authorList>
            <person name="Willms I.M."/>
            <person name="Hoppert M."/>
            <person name="Hertel R."/>
        </authorList>
    </citation>
    <scope>NUCLEOTIDE SEQUENCE [LARGE SCALE GENOMIC DNA]</scope>
</reference>
<dbReference type="EMBL" id="KY368639">
    <property type="protein sequence ID" value="APZ82457.1"/>
    <property type="molecule type" value="Genomic_DNA"/>
</dbReference>
<gene>
    <name evidence="1" type="ORF">Goe2_c01900</name>
    <name evidence="2" type="ORF">Goe2_c22100</name>
</gene>
<dbReference type="Proteomes" id="UP000224660">
    <property type="component" value="Segment"/>
</dbReference>
<name>A0A217EQF8_9CAUD</name>
<evidence type="ECO:0000313" key="2">
    <source>
        <dbReference type="EMBL" id="APZ82457.1"/>
    </source>
</evidence>
<organism evidence="1 3">
    <name type="scientific">Bacillus phage vB_BsuM-Goe2</name>
    <dbReference type="NCBI Taxonomy" id="1933062"/>
    <lineage>
        <taxon>Viruses</taxon>
        <taxon>Duplodnaviria</taxon>
        <taxon>Heunggongvirae</taxon>
        <taxon>Uroviricota</taxon>
        <taxon>Caudoviricetes</taxon>
        <taxon>Herelleviridae</taxon>
        <taxon>Spounavirinae</taxon>
        <taxon>Okubovirus</taxon>
        <taxon>Okubovirus camphawk</taxon>
    </lineage>
</organism>
<accession>A0A217EQF8</accession>
<sequence length="131" mass="15230">MAKINKGYVANFIEENGFPEQGHFEEKKDLQAFYKHLSTEQLEEWVELEGLEVKDTDSDSIYRMRLCMAILYLNFPKKTTGKKKESPYKHISLEELVQMATDNDIEVKHTDSDKILRMRTIMALKEAGKLG</sequence>
<proteinExistence type="predicted"/>
<evidence type="ECO:0000313" key="3">
    <source>
        <dbReference type="Proteomes" id="UP000224660"/>
    </source>
</evidence>
<evidence type="ECO:0000313" key="1">
    <source>
        <dbReference type="EMBL" id="APZ82259.1"/>
    </source>
</evidence>
<dbReference type="EMBL" id="KY368639">
    <property type="protein sequence ID" value="APZ82259.1"/>
    <property type="molecule type" value="Genomic_DNA"/>
</dbReference>
<protein>
    <submittedName>
        <fullName evidence="1">Uncharacterized protein</fullName>
    </submittedName>
</protein>